<dbReference type="AlphaFoldDB" id="A0A4R5QHJ5"/>
<dbReference type="RefSeq" id="WP_133288985.1">
    <property type="nucleotide sequence ID" value="NZ_SMSJ01000013.1"/>
</dbReference>
<dbReference type="CDD" id="cd08502">
    <property type="entry name" value="PBP2_NikA_DppA_OppA_like_16"/>
    <property type="match status" value="1"/>
</dbReference>
<evidence type="ECO:0000256" key="1">
    <source>
        <dbReference type="ARBA" id="ARBA00004418"/>
    </source>
</evidence>
<dbReference type="Gene3D" id="3.90.76.10">
    <property type="entry name" value="Dipeptide-binding Protein, Domain 1"/>
    <property type="match status" value="1"/>
</dbReference>
<evidence type="ECO:0000313" key="7">
    <source>
        <dbReference type="Proteomes" id="UP000295096"/>
    </source>
</evidence>
<dbReference type="InterPro" id="IPR039424">
    <property type="entry name" value="SBP_5"/>
</dbReference>
<dbReference type="InterPro" id="IPR030678">
    <property type="entry name" value="Peptide/Ni-bd"/>
</dbReference>
<evidence type="ECO:0000256" key="3">
    <source>
        <dbReference type="ARBA" id="ARBA00022729"/>
    </source>
</evidence>
<organism evidence="6 7">
    <name type="scientific">Dankookia rubra</name>
    <dbReference type="NCBI Taxonomy" id="1442381"/>
    <lineage>
        <taxon>Bacteria</taxon>
        <taxon>Pseudomonadati</taxon>
        <taxon>Pseudomonadota</taxon>
        <taxon>Alphaproteobacteria</taxon>
        <taxon>Acetobacterales</taxon>
        <taxon>Roseomonadaceae</taxon>
        <taxon>Dankookia</taxon>
    </lineage>
</organism>
<comment type="caution">
    <text evidence="6">The sequence shown here is derived from an EMBL/GenBank/DDBJ whole genome shotgun (WGS) entry which is preliminary data.</text>
</comment>
<dbReference type="PANTHER" id="PTHR30290:SF38">
    <property type="entry name" value="D,D-DIPEPTIDE-BINDING PERIPLASMIC PROTEIN DDPA-RELATED"/>
    <property type="match status" value="1"/>
</dbReference>
<evidence type="ECO:0000313" key="6">
    <source>
        <dbReference type="EMBL" id="TDH62249.1"/>
    </source>
</evidence>
<comment type="similarity">
    <text evidence="2">Belongs to the bacterial solute-binding protein 5 family.</text>
</comment>
<feature type="signal peptide" evidence="4">
    <location>
        <begin position="1"/>
        <end position="20"/>
    </location>
</feature>
<dbReference type="SUPFAM" id="SSF53850">
    <property type="entry name" value="Periplasmic binding protein-like II"/>
    <property type="match status" value="1"/>
</dbReference>
<reference evidence="6 7" key="1">
    <citation type="journal article" date="2016" name="J. Microbiol.">
        <title>Dankookia rubra gen. nov., sp. nov., an alphaproteobacterium isolated from sediment of a shallow stream.</title>
        <authorList>
            <person name="Kim W.H."/>
            <person name="Kim D.H."/>
            <person name="Kang K."/>
            <person name="Ahn T.Y."/>
        </authorList>
    </citation>
    <scope>NUCLEOTIDE SEQUENCE [LARGE SCALE GENOMIC DNA]</scope>
    <source>
        <strain evidence="6 7">JCM30602</strain>
    </source>
</reference>
<comment type="subcellular location">
    <subcellularLocation>
        <location evidence="1">Periplasm</location>
    </subcellularLocation>
</comment>
<name>A0A4R5QHJ5_9PROT</name>
<feature type="chain" id="PRO_5020194432" evidence="4">
    <location>
        <begin position="21"/>
        <end position="521"/>
    </location>
</feature>
<dbReference type="Gene3D" id="3.10.105.10">
    <property type="entry name" value="Dipeptide-binding Protein, Domain 3"/>
    <property type="match status" value="1"/>
</dbReference>
<dbReference type="PANTHER" id="PTHR30290">
    <property type="entry name" value="PERIPLASMIC BINDING COMPONENT OF ABC TRANSPORTER"/>
    <property type="match status" value="1"/>
</dbReference>
<dbReference type="GO" id="GO:0043190">
    <property type="term" value="C:ATP-binding cassette (ABC) transporter complex"/>
    <property type="evidence" value="ECO:0007669"/>
    <property type="project" value="InterPro"/>
</dbReference>
<dbReference type="Gene3D" id="3.40.190.10">
    <property type="entry name" value="Periplasmic binding protein-like II"/>
    <property type="match status" value="1"/>
</dbReference>
<dbReference type="GO" id="GO:0015833">
    <property type="term" value="P:peptide transport"/>
    <property type="evidence" value="ECO:0007669"/>
    <property type="project" value="TreeGrafter"/>
</dbReference>
<dbReference type="GO" id="GO:1904680">
    <property type="term" value="F:peptide transmembrane transporter activity"/>
    <property type="evidence" value="ECO:0007669"/>
    <property type="project" value="TreeGrafter"/>
</dbReference>
<evidence type="ECO:0000256" key="4">
    <source>
        <dbReference type="SAM" id="SignalP"/>
    </source>
</evidence>
<dbReference type="GO" id="GO:0030288">
    <property type="term" value="C:outer membrane-bounded periplasmic space"/>
    <property type="evidence" value="ECO:0007669"/>
    <property type="project" value="UniProtKB-ARBA"/>
</dbReference>
<dbReference type="OrthoDB" id="9803988at2"/>
<keyword evidence="7" id="KW-1185">Reference proteome</keyword>
<dbReference type="EMBL" id="SMSJ01000013">
    <property type="protein sequence ID" value="TDH62249.1"/>
    <property type="molecule type" value="Genomic_DNA"/>
</dbReference>
<sequence length="521" mass="57148">MRRLALAAALLAATLGPASAQPRTLRVSLNTELQVLDPIVTTINATRVFAYMVFDTLVGIDNAGTFRPQMLEGWEVSEDRLTWRFTLREGLEFADGTPVTAADCVASIRRWAKREALGGQLMRSAEALEVVDERRFTLKLNRPFAFVIEALGKPGHTIPVMMPARLADLPADKAVPEIVGSGPFLFRRAEWRPGDRAGFDRNPRYRPRAEPADGLAGGKVVKLDRVELISMPDQATRVAALQAGEMDLLEIVPFDFIAALRRDRNVTIASQRGVQQMVSVLNINHVQPPFNDIRMRRALQAAIQQPDVMAGLGLPADMARPCLSIYMCDAPLTNEAGTGYLRGAGPERARALLQEAGYKGEKVVFLHAASSALLNPIGLVMADQLKRAGFNVDVFTTDYATAAQRRLSRAPAEQGGWSVMPIVWNGIDLINPLSNPAVSNNCSEFNPGWHCDEETTALLRQVAEAADPAQQKALAAQLQAAFHRNVNYLWGGQFSAPAAYRSEVKGVVPFAFPVFWNIERK</sequence>
<keyword evidence="3 4" id="KW-0732">Signal</keyword>
<feature type="domain" description="Solute-binding protein family 5" evidence="5">
    <location>
        <begin position="66"/>
        <end position="426"/>
    </location>
</feature>
<dbReference type="PIRSF" id="PIRSF002741">
    <property type="entry name" value="MppA"/>
    <property type="match status" value="1"/>
</dbReference>
<gene>
    <name evidence="6" type="ORF">E2C06_12755</name>
</gene>
<evidence type="ECO:0000259" key="5">
    <source>
        <dbReference type="Pfam" id="PF00496"/>
    </source>
</evidence>
<proteinExistence type="inferred from homology"/>
<dbReference type="Pfam" id="PF00496">
    <property type="entry name" value="SBP_bac_5"/>
    <property type="match status" value="1"/>
</dbReference>
<dbReference type="Proteomes" id="UP000295096">
    <property type="component" value="Unassembled WGS sequence"/>
</dbReference>
<dbReference type="InterPro" id="IPR000914">
    <property type="entry name" value="SBP_5_dom"/>
</dbReference>
<evidence type="ECO:0000256" key="2">
    <source>
        <dbReference type="ARBA" id="ARBA00005695"/>
    </source>
</evidence>
<protein>
    <submittedName>
        <fullName evidence="6">ABC transporter substrate-binding protein</fullName>
    </submittedName>
</protein>
<accession>A0A4R5QHJ5</accession>